<dbReference type="Pfam" id="PF14602">
    <property type="entry name" value="Hexapep_2"/>
    <property type="match status" value="1"/>
</dbReference>
<accession>A0ABS2DIL2</accession>
<name>A0ABS2DIL2_9BACI</name>
<dbReference type="SUPFAM" id="SSF51161">
    <property type="entry name" value="Trimeric LpxA-like enzymes"/>
    <property type="match status" value="1"/>
</dbReference>
<protein>
    <recommendedName>
        <fullName evidence="3">Acetyltransferase</fullName>
    </recommendedName>
</protein>
<evidence type="ECO:0000313" key="2">
    <source>
        <dbReference type="Proteomes" id="UP001518925"/>
    </source>
</evidence>
<dbReference type="InterPro" id="IPR001451">
    <property type="entry name" value="Hexapep"/>
</dbReference>
<evidence type="ECO:0000313" key="1">
    <source>
        <dbReference type="EMBL" id="MBM6618226.1"/>
    </source>
</evidence>
<dbReference type="InterPro" id="IPR011004">
    <property type="entry name" value="Trimer_LpxA-like_sf"/>
</dbReference>
<evidence type="ECO:0008006" key="3">
    <source>
        <dbReference type="Google" id="ProtNLM"/>
    </source>
</evidence>
<sequence length="210" mass="22827">MNLYVVGLGYFDFKLIDSINEVNPTWSSYGYLSKRKIKRYKNYSTFPIIGSYHLISELAKGEDNYFINNKPKDPNVTRMLLSKGCKIPTLIHPSIDMNMVKVGQGVILPQGCSIGQNTTIGNYVTLRMNCLISHDVKIEDNVFIGAGATIGGRSTLKKNCYIGLGAVVMGVTIGENSVVGAGAVVVNDVPPNTVVVGVPAKPLKKERGEE</sequence>
<dbReference type="EMBL" id="JAFELM010000030">
    <property type="protein sequence ID" value="MBM6618226.1"/>
    <property type="molecule type" value="Genomic_DNA"/>
</dbReference>
<proteinExistence type="predicted"/>
<comment type="caution">
    <text evidence="1">The sequence shown here is derived from an EMBL/GenBank/DDBJ whole genome shotgun (WGS) entry which is preliminary data.</text>
</comment>
<dbReference type="RefSeq" id="WP_204203580.1">
    <property type="nucleotide sequence ID" value="NZ_JAFELM010000030.1"/>
</dbReference>
<dbReference type="InterPro" id="IPR050179">
    <property type="entry name" value="Trans_hexapeptide_repeat"/>
</dbReference>
<dbReference type="Gene3D" id="2.160.10.10">
    <property type="entry name" value="Hexapeptide repeat proteins"/>
    <property type="match status" value="2"/>
</dbReference>
<gene>
    <name evidence="1" type="ORF">JR050_11205</name>
</gene>
<dbReference type="PANTHER" id="PTHR43300">
    <property type="entry name" value="ACETYLTRANSFERASE"/>
    <property type="match status" value="1"/>
</dbReference>
<organism evidence="1 2">
    <name type="scientific">Bacillus suaedaesalsae</name>
    <dbReference type="NCBI Taxonomy" id="2810349"/>
    <lineage>
        <taxon>Bacteria</taxon>
        <taxon>Bacillati</taxon>
        <taxon>Bacillota</taxon>
        <taxon>Bacilli</taxon>
        <taxon>Bacillales</taxon>
        <taxon>Bacillaceae</taxon>
        <taxon>Bacillus</taxon>
    </lineage>
</organism>
<reference evidence="1 2" key="1">
    <citation type="submission" date="2021-02" db="EMBL/GenBank/DDBJ databases">
        <title>Bacillus sp. RD4P76, an endophyte from a halophyte.</title>
        <authorList>
            <person name="Sun J.-Q."/>
        </authorList>
    </citation>
    <scope>NUCLEOTIDE SEQUENCE [LARGE SCALE GENOMIC DNA]</scope>
    <source>
        <strain evidence="1 2">RD4P76</strain>
    </source>
</reference>
<keyword evidence="2" id="KW-1185">Reference proteome</keyword>
<dbReference type="Proteomes" id="UP001518925">
    <property type="component" value="Unassembled WGS sequence"/>
</dbReference>
<dbReference type="Pfam" id="PF00132">
    <property type="entry name" value="Hexapep"/>
    <property type="match status" value="1"/>
</dbReference>
<dbReference type="PANTHER" id="PTHR43300:SF7">
    <property type="entry name" value="UDP-N-ACETYLBACILLOSAMINE N-ACETYLTRANSFERASE"/>
    <property type="match status" value="1"/>
</dbReference>